<dbReference type="GO" id="GO:0030245">
    <property type="term" value="P:cellulose catabolic process"/>
    <property type="evidence" value="ECO:0007669"/>
    <property type="project" value="UniProtKB-KW"/>
</dbReference>
<keyword evidence="6" id="KW-0119">Carbohydrate metabolism</keyword>
<protein>
    <recommendedName>
        <fullName evidence="3 11">Beta-glucosidase</fullName>
        <ecNumber evidence="3 11">3.2.1.21</ecNumber>
    </recommendedName>
</protein>
<dbReference type="InterPro" id="IPR033132">
    <property type="entry name" value="GH_1_N_CS"/>
</dbReference>
<dbReference type="PRINTS" id="PR00131">
    <property type="entry name" value="GLHYDRLASE1"/>
</dbReference>
<evidence type="ECO:0000256" key="10">
    <source>
        <dbReference type="PIRSR" id="PIRSR617736-2"/>
    </source>
</evidence>
<evidence type="ECO:0000256" key="6">
    <source>
        <dbReference type="ARBA" id="ARBA00023277"/>
    </source>
</evidence>
<evidence type="ECO:0000256" key="1">
    <source>
        <dbReference type="ARBA" id="ARBA00000448"/>
    </source>
</evidence>
<evidence type="ECO:0000256" key="3">
    <source>
        <dbReference type="ARBA" id="ARBA00012744"/>
    </source>
</evidence>
<dbReference type="PROSITE" id="PS00653">
    <property type="entry name" value="GLYCOSYL_HYDROL_F1_2"/>
    <property type="match status" value="1"/>
</dbReference>
<feature type="binding site" evidence="10">
    <location>
        <position position="145"/>
    </location>
    <ligand>
        <name>substrate</name>
    </ligand>
</feature>
<dbReference type="InterPro" id="IPR001360">
    <property type="entry name" value="Glyco_hydro_1"/>
</dbReference>
<evidence type="ECO:0000256" key="5">
    <source>
        <dbReference type="ARBA" id="ARBA00023001"/>
    </source>
</evidence>
<evidence type="ECO:0000256" key="9">
    <source>
        <dbReference type="PIRSR" id="PIRSR617736-1"/>
    </source>
</evidence>
<dbReference type="EMBL" id="LWQU01000065">
    <property type="protein sequence ID" value="OAN59502.1"/>
    <property type="molecule type" value="Genomic_DNA"/>
</dbReference>
<evidence type="ECO:0000256" key="11">
    <source>
        <dbReference type="RuleBase" id="RU361175"/>
    </source>
</evidence>
<evidence type="ECO:0000256" key="8">
    <source>
        <dbReference type="ARBA" id="ARBA00023326"/>
    </source>
</evidence>
<keyword evidence="5" id="KW-0136">Cellulose degradation</keyword>
<evidence type="ECO:0000256" key="2">
    <source>
        <dbReference type="ARBA" id="ARBA00010838"/>
    </source>
</evidence>
<dbReference type="InterPro" id="IPR017853">
    <property type="entry name" value="GH"/>
</dbReference>
<dbReference type="Proteomes" id="UP000078543">
    <property type="component" value="Unassembled WGS sequence"/>
</dbReference>
<organism evidence="13 14">
    <name type="scientific">Magnetospirillum moscoviense</name>
    <dbReference type="NCBI Taxonomy" id="1437059"/>
    <lineage>
        <taxon>Bacteria</taxon>
        <taxon>Pseudomonadati</taxon>
        <taxon>Pseudomonadota</taxon>
        <taxon>Alphaproteobacteria</taxon>
        <taxon>Rhodospirillales</taxon>
        <taxon>Rhodospirillaceae</taxon>
        <taxon>Magnetospirillum</taxon>
    </lineage>
</organism>
<dbReference type="InterPro" id="IPR006311">
    <property type="entry name" value="TAT_signal"/>
</dbReference>
<dbReference type="NCBIfam" id="TIGR03356">
    <property type="entry name" value="BGL"/>
    <property type="match status" value="1"/>
</dbReference>
<dbReference type="GO" id="GO:0008422">
    <property type="term" value="F:beta-glucosidase activity"/>
    <property type="evidence" value="ECO:0007669"/>
    <property type="project" value="UniProtKB-EC"/>
</dbReference>
<dbReference type="PROSITE" id="PS51318">
    <property type="entry name" value="TAT"/>
    <property type="match status" value="1"/>
</dbReference>
<evidence type="ECO:0000256" key="12">
    <source>
        <dbReference type="SAM" id="SignalP"/>
    </source>
</evidence>
<dbReference type="Gene3D" id="3.20.20.80">
    <property type="entry name" value="Glycosidases"/>
    <property type="match status" value="1"/>
</dbReference>
<comment type="similarity">
    <text evidence="2 11">Belongs to the glycosyl hydrolase 1 family.</text>
</comment>
<name>A0A178MY10_9PROT</name>
<keyword evidence="8" id="KW-0624">Polysaccharide degradation</keyword>
<dbReference type="PANTHER" id="PTHR10353:SF36">
    <property type="entry name" value="LP05116P"/>
    <property type="match status" value="1"/>
</dbReference>
<evidence type="ECO:0000313" key="13">
    <source>
        <dbReference type="EMBL" id="OAN59502.1"/>
    </source>
</evidence>
<keyword evidence="4 11" id="KW-0378">Hydrolase</keyword>
<comment type="catalytic activity">
    <reaction evidence="1 11">
        <text>Hydrolysis of terminal, non-reducing beta-D-glucosyl residues with release of beta-D-glucose.</text>
        <dbReference type="EC" id="3.2.1.21"/>
    </reaction>
</comment>
<feature type="chain" id="PRO_5008092379" description="Beta-glucosidase" evidence="12">
    <location>
        <begin position="23"/>
        <end position="467"/>
    </location>
</feature>
<dbReference type="STRING" id="1437059.A6A05_07105"/>
<evidence type="ECO:0000256" key="4">
    <source>
        <dbReference type="ARBA" id="ARBA00022801"/>
    </source>
</evidence>
<sequence>MKLSRRQFLAGAAAMSALPASAAAPLDAKLFPKDFLWGASTSAYQIEGALDVDGRGKDIWDTYTEQGRITDGSSAKVACDHYHRYKEDVALMKAADFNAYRFSLAWPRIVPAGTGAVNPKGLDFYDRLIDELLAAGIKPMACLYHWDLPQPLEDKGGWQGREVTGPFGDYATICAKRFGDRVDTWMMLNEPNVVAIFGYGLTDHAPGHNLGEIGILKALHHQNLAQGTGLRAIRSVLPKATLGTVTNVSPCRPESDKPEDVRAALLWDAAWNRVTLDGLLRGQLPDIVADQMRPFVQAGDLELAKFPVDLLGLNYYGRNTMKHEPGRPFNAGWGDPKAERYTGMGWPVQPDGLYDILMELKTLYGNPAMYVAENGAAYDDVVSPDGAVHDPERTLFIQEHVAQVARALKDGVNMKGYLAWSLLDNFEWAFGLSKRFGIVRVDYDTLKRTPKDSYKWFASFIKQARGI</sequence>
<dbReference type="GO" id="GO:0005829">
    <property type="term" value="C:cytosol"/>
    <property type="evidence" value="ECO:0007669"/>
    <property type="project" value="TreeGrafter"/>
</dbReference>
<feature type="binding site" evidence="10">
    <location>
        <position position="316"/>
    </location>
    <ligand>
        <name>substrate</name>
    </ligand>
</feature>
<dbReference type="InterPro" id="IPR017736">
    <property type="entry name" value="Glyco_hydro_1_beta-glucosidase"/>
</dbReference>
<feature type="active site" description="Proton donor" evidence="9">
    <location>
        <position position="190"/>
    </location>
</feature>
<keyword evidence="14" id="KW-1185">Reference proteome</keyword>
<feature type="binding site" evidence="10">
    <location>
        <position position="45"/>
    </location>
    <ligand>
        <name>substrate</name>
    </ligand>
</feature>
<evidence type="ECO:0000313" key="14">
    <source>
        <dbReference type="Proteomes" id="UP000078543"/>
    </source>
</evidence>
<dbReference type="FunFam" id="3.20.20.80:FF:000004">
    <property type="entry name" value="Beta-glucosidase 6-phospho-beta-glucosidase"/>
    <property type="match status" value="1"/>
</dbReference>
<gene>
    <name evidence="13" type="ORF">A6A05_07105</name>
</gene>
<comment type="caution">
    <text evidence="13">The sequence shown here is derived from an EMBL/GenBank/DDBJ whole genome shotgun (WGS) entry which is preliminary data.</text>
</comment>
<accession>A0A178MY10</accession>
<keyword evidence="7 11" id="KW-0326">Glycosidase</keyword>
<dbReference type="SUPFAM" id="SSF51445">
    <property type="entry name" value="(Trans)glycosidases"/>
    <property type="match status" value="1"/>
</dbReference>
<feature type="active site" description="Nucleophile" evidence="9">
    <location>
        <position position="373"/>
    </location>
</feature>
<feature type="binding site" evidence="10">
    <location>
        <position position="420"/>
    </location>
    <ligand>
        <name>substrate</name>
    </ligand>
</feature>
<feature type="binding site" evidence="10">
    <location>
        <begin position="427"/>
        <end position="428"/>
    </location>
    <ligand>
        <name>substrate</name>
    </ligand>
</feature>
<proteinExistence type="inferred from homology"/>
<dbReference type="PANTHER" id="PTHR10353">
    <property type="entry name" value="GLYCOSYL HYDROLASE"/>
    <property type="match status" value="1"/>
</dbReference>
<dbReference type="Pfam" id="PF00232">
    <property type="entry name" value="Glyco_hydro_1"/>
    <property type="match status" value="1"/>
</dbReference>
<evidence type="ECO:0000256" key="7">
    <source>
        <dbReference type="ARBA" id="ARBA00023295"/>
    </source>
</evidence>
<feature type="signal peptide" evidence="12">
    <location>
        <begin position="1"/>
        <end position="22"/>
    </location>
</feature>
<reference evidence="13 14" key="1">
    <citation type="submission" date="2016-04" db="EMBL/GenBank/DDBJ databases">
        <title>Draft genome sequence of freshwater magnetotactic bacteria Magnetospirillum marisnigri SP-1 and Magnetospirillum moscoviense BB-1.</title>
        <authorList>
            <person name="Koziaeva V."/>
            <person name="Dziuba M.V."/>
            <person name="Ivanov T.M."/>
            <person name="Kuznetsov B."/>
            <person name="Grouzdev D.S."/>
        </authorList>
    </citation>
    <scope>NUCLEOTIDE SEQUENCE [LARGE SCALE GENOMIC DNA]</scope>
    <source>
        <strain evidence="13 14">BB-1</strain>
    </source>
</reference>
<dbReference type="EC" id="3.2.1.21" evidence="3 11"/>
<feature type="binding site" evidence="10">
    <location>
        <position position="189"/>
    </location>
    <ligand>
        <name>substrate</name>
    </ligand>
</feature>
<keyword evidence="12" id="KW-0732">Signal</keyword>
<dbReference type="AlphaFoldDB" id="A0A178MY10"/>